<feature type="transmembrane region" description="Helical" evidence="5">
    <location>
        <begin position="588"/>
        <end position="608"/>
    </location>
</feature>
<dbReference type="Gene3D" id="1.20.1070.10">
    <property type="entry name" value="Rhodopsin 7-helix transmembrane proteins"/>
    <property type="match status" value="2"/>
</dbReference>
<evidence type="ECO:0000256" key="4">
    <source>
        <dbReference type="ARBA" id="ARBA00023136"/>
    </source>
</evidence>
<evidence type="ECO:0000256" key="5">
    <source>
        <dbReference type="SAM" id="Phobius"/>
    </source>
</evidence>
<keyword evidence="4 5" id="KW-0472">Membrane</keyword>
<feature type="transmembrane region" description="Helical" evidence="5">
    <location>
        <begin position="194"/>
        <end position="212"/>
    </location>
</feature>
<accession>A0A7I8XA86</accession>
<feature type="transmembrane region" description="Helical" evidence="5">
    <location>
        <begin position="233"/>
        <end position="253"/>
    </location>
</feature>
<protein>
    <submittedName>
        <fullName evidence="7">(pine wood nematode) hypothetical protein</fullName>
    </submittedName>
</protein>
<reference evidence="7" key="1">
    <citation type="submission" date="2020-09" db="EMBL/GenBank/DDBJ databases">
        <authorList>
            <person name="Kikuchi T."/>
        </authorList>
    </citation>
    <scope>NUCLEOTIDE SEQUENCE</scope>
    <source>
        <strain evidence="7">Ka4C1</strain>
    </source>
</reference>
<feature type="transmembrane region" description="Helical" evidence="5">
    <location>
        <begin position="512"/>
        <end position="533"/>
    </location>
</feature>
<proteinExistence type="predicted"/>
<evidence type="ECO:0000313" key="8">
    <source>
        <dbReference type="Proteomes" id="UP000659654"/>
    </source>
</evidence>
<feature type="transmembrane region" description="Helical" evidence="5">
    <location>
        <begin position="136"/>
        <end position="158"/>
    </location>
</feature>
<feature type="domain" description="G-protein coupled receptors family 1 profile" evidence="6">
    <location>
        <begin position="24"/>
        <end position="243"/>
    </location>
</feature>
<dbReference type="EMBL" id="CAJFCV020000004">
    <property type="protein sequence ID" value="CAG9118564.1"/>
    <property type="molecule type" value="Genomic_DNA"/>
</dbReference>
<evidence type="ECO:0000259" key="6">
    <source>
        <dbReference type="PROSITE" id="PS50262"/>
    </source>
</evidence>
<name>A0A7I8XA86_BURXY</name>
<dbReference type="AlphaFoldDB" id="A0A7I8XA86"/>
<comment type="subcellular location">
    <subcellularLocation>
        <location evidence="1">Membrane</location>
    </subcellularLocation>
</comment>
<evidence type="ECO:0000256" key="2">
    <source>
        <dbReference type="ARBA" id="ARBA00022692"/>
    </source>
</evidence>
<dbReference type="InterPro" id="IPR019426">
    <property type="entry name" value="7TM_GPCR_serpentine_rcpt_Srv"/>
</dbReference>
<dbReference type="Pfam" id="PF10323">
    <property type="entry name" value="7TM_GPCR_Srv"/>
    <property type="match status" value="2"/>
</dbReference>
<dbReference type="PANTHER" id="PTHR31552:SF8">
    <property type="entry name" value="SERPENTINE RECEPTOR CLASS GAMMA"/>
    <property type="match status" value="1"/>
</dbReference>
<feature type="transmembrane region" description="Helical" evidence="5">
    <location>
        <begin position="92"/>
        <end position="115"/>
    </location>
</feature>
<comment type="caution">
    <text evidence="7">The sequence shown here is derived from an EMBL/GenBank/DDBJ whole genome shotgun (WGS) entry which is preliminary data.</text>
</comment>
<feature type="transmembrane region" description="Helical" evidence="5">
    <location>
        <begin position="45"/>
        <end position="66"/>
    </location>
</feature>
<dbReference type="GO" id="GO:0016020">
    <property type="term" value="C:membrane"/>
    <property type="evidence" value="ECO:0007669"/>
    <property type="project" value="UniProtKB-SubCell"/>
</dbReference>
<dbReference type="EMBL" id="CAJFDI010000004">
    <property type="protein sequence ID" value="CAD5228109.1"/>
    <property type="molecule type" value="Genomic_DNA"/>
</dbReference>
<sequence>MCYELLYGCVLFITVFSVFFNVPLYILVLRAIVVHRTRRPFNSPFFTIFVALGVVDLICYALYLFVKKPTFFNLVPSIFRPYNTPNVYVRAVYVWFYVFAYFQYQLVFLLNLNRFTCLVTPKFYRKFCQHKTTKTCIALCAILSFFLAFPGFSVTAMMSEYTVELGGVTRTMHYGPVMTGPIAQYLSMIWKVHVYSLMVIGTVLYGWMFLVTRQASMSSMKSYKQKRRPEMRLFYMALGLFTVNSGFAVYFWLSSYSSPDNHWHEWILLVMSDIYDLPNGIILWFTCRDIRRNRIPLFLKTELGRGFTSVCKLKFHLYSTSAMIFELFVAATVAITVFSVFFSAPLYIAVMVIIIKYRRKPPFNSSFYSIFIASGVVDLVCYSLYALIKKPIFWGIIYPPYDGFDKPNFAAKLSALAVWIFALLQYEYTCLLTLNRFAGICLPEFYFKYWTPTNNRFLIGVPIVLVLTLLYPCIHADFAVTEYEIFFEGTFRTLHGGPTTITSSVSQYFFRIWAMHVYTLMFGGVLLYTMMYVKAREWYKAGPQATKHRLELRMLKQGAMLFVLNVCFCAVFFIRGYLSEANTHLYEYVLFILADIYDLSSGIILFLTSTDIRRRMRRIRTAGISFAVPLKTRSSALGADLTSGHSS</sequence>
<keyword evidence="8" id="KW-1185">Reference proteome</keyword>
<dbReference type="PANTHER" id="PTHR31552">
    <property type="entry name" value="SERPENTINE RECEPTOR CLASS GAMMA"/>
    <property type="match status" value="1"/>
</dbReference>
<keyword evidence="2 5" id="KW-0812">Transmembrane</keyword>
<evidence type="ECO:0000313" key="7">
    <source>
        <dbReference type="EMBL" id="CAD5228109.1"/>
    </source>
</evidence>
<evidence type="ECO:0000256" key="3">
    <source>
        <dbReference type="ARBA" id="ARBA00022989"/>
    </source>
</evidence>
<feature type="transmembrane region" description="Helical" evidence="5">
    <location>
        <begin position="327"/>
        <end position="355"/>
    </location>
</feature>
<dbReference type="Proteomes" id="UP000582659">
    <property type="component" value="Unassembled WGS sequence"/>
</dbReference>
<keyword evidence="3 5" id="KW-1133">Transmembrane helix</keyword>
<dbReference type="PROSITE" id="PS50262">
    <property type="entry name" value="G_PROTEIN_RECEP_F1_2"/>
    <property type="match status" value="1"/>
</dbReference>
<dbReference type="Proteomes" id="UP000659654">
    <property type="component" value="Unassembled WGS sequence"/>
</dbReference>
<feature type="transmembrane region" description="Helical" evidence="5">
    <location>
        <begin position="408"/>
        <end position="426"/>
    </location>
</feature>
<organism evidence="7 8">
    <name type="scientific">Bursaphelenchus xylophilus</name>
    <name type="common">Pinewood nematode worm</name>
    <name type="synonym">Aphelenchoides xylophilus</name>
    <dbReference type="NCBI Taxonomy" id="6326"/>
    <lineage>
        <taxon>Eukaryota</taxon>
        <taxon>Metazoa</taxon>
        <taxon>Ecdysozoa</taxon>
        <taxon>Nematoda</taxon>
        <taxon>Chromadorea</taxon>
        <taxon>Rhabditida</taxon>
        <taxon>Tylenchina</taxon>
        <taxon>Tylenchomorpha</taxon>
        <taxon>Aphelenchoidea</taxon>
        <taxon>Aphelenchoididae</taxon>
        <taxon>Bursaphelenchus</taxon>
    </lineage>
</organism>
<feature type="transmembrane region" description="Helical" evidence="5">
    <location>
        <begin position="367"/>
        <end position="388"/>
    </location>
</feature>
<gene>
    <name evidence="7" type="ORF">BXYJ_LOCUS10280</name>
</gene>
<feature type="transmembrane region" description="Helical" evidence="5">
    <location>
        <begin position="6"/>
        <end position="33"/>
    </location>
</feature>
<feature type="transmembrane region" description="Helical" evidence="5">
    <location>
        <begin position="457"/>
        <end position="478"/>
    </location>
</feature>
<evidence type="ECO:0000256" key="1">
    <source>
        <dbReference type="ARBA" id="ARBA00004370"/>
    </source>
</evidence>
<dbReference type="OrthoDB" id="5807466at2759"/>
<dbReference type="SUPFAM" id="SSF81321">
    <property type="entry name" value="Family A G protein-coupled receptor-like"/>
    <property type="match status" value="2"/>
</dbReference>
<feature type="transmembrane region" description="Helical" evidence="5">
    <location>
        <begin position="554"/>
        <end position="576"/>
    </location>
</feature>
<dbReference type="InterPro" id="IPR017452">
    <property type="entry name" value="GPCR_Rhodpsn_7TM"/>
</dbReference>